<dbReference type="AlphaFoldDB" id="A0A189PG48"/>
<geneLocation type="plasmid" evidence="1">
    <name>pAsa4b</name>
</geneLocation>
<dbReference type="EMBL" id="KT033469">
    <property type="protein sequence ID" value="ALL42174.1"/>
    <property type="molecule type" value="Genomic_DNA"/>
</dbReference>
<proteinExistence type="predicted"/>
<name>A0A189PG48_AERSS</name>
<sequence>MQDHDAFQKVRFSGLNEDVTMLRLLMMTAFIYTSSLMAADTGLARSYVSEDAITIAKGLEDLNADPVLLSVVVDVNSHFATKCRKVASPHELAMNPIVDELVDLKRTKNETPYQEGISRQSCSQLEN</sequence>
<protein>
    <submittedName>
        <fullName evidence="1">Uncharacterized protein</fullName>
    </submittedName>
</protein>
<evidence type="ECO:0000313" key="1">
    <source>
        <dbReference type="EMBL" id="ALL42174.1"/>
    </source>
</evidence>
<accession>A0A189PG48</accession>
<organism evidence="1">
    <name type="scientific">Aeromonas salmonicida subsp. salmonicida</name>
    <dbReference type="NCBI Taxonomy" id="29491"/>
    <lineage>
        <taxon>Bacteria</taxon>
        <taxon>Pseudomonadati</taxon>
        <taxon>Pseudomonadota</taxon>
        <taxon>Gammaproteobacteria</taxon>
        <taxon>Aeromonadales</taxon>
        <taxon>Aeromonadaceae</taxon>
        <taxon>Aeromonas</taxon>
    </lineage>
</organism>
<reference evidence="1" key="1">
    <citation type="submission" date="2015-06" db="EMBL/GenBank/DDBJ databases">
        <title>Antimicrobial resistance-carrying plasmid pAsa4 variants found in Aeromonas salmonicida subsp. salmonicida: general architecture, construction blocks and gene elimination.</title>
        <authorList>
            <person name="Tanaka K.H."/>
            <person name="Vincent A.T."/>
            <person name="Trudel M.V."/>
            <person name="Paquet V.E."/>
            <person name="Frenette M."/>
            <person name="Charette S.J."/>
        </authorList>
    </citation>
    <scope>NUCLEOTIDE SEQUENCE</scope>
    <source>
        <strain evidence="1">01-B522</strain>
        <plasmid evidence="1">pAsa4b</plasmid>
    </source>
</reference>
<keyword evidence="1" id="KW-0614">Plasmid</keyword>